<name>A0A8J7QJH1_9BACT</name>
<dbReference type="EMBL" id="JAFREP010000029">
    <property type="protein sequence ID" value="MBO1321986.1"/>
    <property type="molecule type" value="Genomic_DNA"/>
</dbReference>
<reference evidence="1" key="1">
    <citation type="submission" date="2021-03" db="EMBL/GenBank/DDBJ databases">
        <authorList>
            <person name="Wang G."/>
        </authorList>
    </citation>
    <scope>NUCLEOTIDE SEQUENCE</scope>
    <source>
        <strain evidence="1">KCTC 12899</strain>
    </source>
</reference>
<dbReference type="SUPFAM" id="SSF56112">
    <property type="entry name" value="Protein kinase-like (PK-like)"/>
    <property type="match status" value="1"/>
</dbReference>
<proteinExistence type="predicted"/>
<evidence type="ECO:0008006" key="3">
    <source>
        <dbReference type="Google" id="ProtNLM"/>
    </source>
</evidence>
<accession>A0A8J7QJH1</accession>
<dbReference type="Proteomes" id="UP000664417">
    <property type="component" value="Unassembled WGS sequence"/>
</dbReference>
<sequence>MSNQKLDIRSDVFSFAALAHFLFTGESPYRGNNSEEVLEQRKYESLVISEPFPEMRFEEEGFRQLFTKALSLSPRSRPQTIDDILSSLIALPKRQEDNFFPNDEHGILAFSRTGKTMKIPDFNKEQNNSPRISTDSPIVTLDQLKNKTCAIEINTKKNSALNYID</sequence>
<dbReference type="Gene3D" id="1.10.510.10">
    <property type="entry name" value="Transferase(Phosphotransferase) domain 1"/>
    <property type="match status" value="1"/>
</dbReference>
<evidence type="ECO:0000313" key="2">
    <source>
        <dbReference type="Proteomes" id="UP000664417"/>
    </source>
</evidence>
<comment type="caution">
    <text evidence="1">The sequence shown here is derived from an EMBL/GenBank/DDBJ whole genome shotgun (WGS) entry which is preliminary data.</text>
</comment>
<dbReference type="InterPro" id="IPR011009">
    <property type="entry name" value="Kinase-like_dom_sf"/>
</dbReference>
<evidence type="ECO:0000313" key="1">
    <source>
        <dbReference type="EMBL" id="MBO1321986.1"/>
    </source>
</evidence>
<keyword evidence="2" id="KW-1185">Reference proteome</keyword>
<protein>
    <recommendedName>
        <fullName evidence="3">Protein kinase domain-containing protein</fullName>
    </recommendedName>
</protein>
<dbReference type="AlphaFoldDB" id="A0A8J7QJH1"/>
<gene>
    <name evidence="1" type="ORF">J3U88_26125</name>
</gene>
<organism evidence="1 2">
    <name type="scientific">Acanthopleuribacter pedis</name>
    <dbReference type="NCBI Taxonomy" id="442870"/>
    <lineage>
        <taxon>Bacteria</taxon>
        <taxon>Pseudomonadati</taxon>
        <taxon>Acidobacteriota</taxon>
        <taxon>Holophagae</taxon>
        <taxon>Acanthopleuribacterales</taxon>
        <taxon>Acanthopleuribacteraceae</taxon>
        <taxon>Acanthopleuribacter</taxon>
    </lineage>
</organism>